<proteinExistence type="predicted"/>
<protein>
    <recommendedName>
        <fullName evidence="3">Adhesin domain-containing protein</fullName>
    </recommendedName>
</protein>
<gene>
    <name evidence="1" type="ORF">Q5M86_03470</name>
</gene>
<dbReference type="EMBL" id="JAUPBM010000026">
    <property type="protein sequence ID" value="MDO7019831.1"/>
    <property type="molecule type" value="Genomic_DNA"/>
</dbReference>
<comment type="caution">
    <text evidence="1">The sequence shown here is derived from an EMBL/GenBank/DDBJ whole genome shotgun (WGS) entry which is preliminary data.</text>
</comment>
<dbReference type="RefSeq" id="WP_304385277.1">
    <property type="nucleotide sequence ID" value="NZ_JAUPBL010000040.1"/>
</dbReference>
<reference evidence="1" key="1">
    <citation type="submission" date="2023-07" db="EMBL/GenBank/DDBJ databases">
        <title>Mucosal microbiota of week-old chicken and adult hens.</title>
        <authorList>
            <person name="Volf J."/>
            <person name="Karasova D."/>
            <person name="Crhanova M."/>
            <person name="Faldynova M."/>
            <person name="Prikrylova H."/>
            <person name="Zeman M."/>
            <person name="Babak V."/>
            <person name="Rajova J."/>
            <person name="Rychlik I."/>
        </authorList>
    </citation>
    <scope>NUCLEOTIDE SEQUENCE</scope>
    <source>
        <strain evidence="1">ET902</strain>
    </source>
</reference>
<name>A0ABT8YW46_9SPIR</name>
<evidence type="ECO:0008006" key="3">
    <source>
        <dbReference type="Google" id="ProtNLM"/>
    </source>
</evidence>
<accession>A0ABT8YW46</accession>
<evidence type="ECO:0000313" key="1">
    <source>
        <dbReference type="EMBL" id="MDO7019831.1"/>
    </source>
</evidence>
<dbReference type="Proteomes" id="UP001175147">
    <property type="component" value="Unassembled WGS sequence"/>
</dbReference>
<keyword evidence="2" id="KW-1185">Reference proteome</keyword>
<sequence length="105" mass="11826">MLLKDRNGIYKGKATIKNFVKLDIDLEAIISEQGDITVNTLAPIVGKLSHSISLGSDYDKDDYNMKFNEDNFYIKFNSNESIDIELPENISGSLIVTRNVTLNRV</sequence>
<organism evidence="1 2">
    <name type="scientific">Brachyspira innocens</name>
    <dbReference type="NCBI Taxonomy" id="13264"/>
    <lineage>
        <taxon>Bacteria</taxon>
        <taxon>Pseudomonadati</taxon>
        <taxon>Spirochaetota</taxon>
        <taxon>Spirochaetia</taxon>
        <taxon>Brachyspirales</taxon>
        <taxon>Brachyspiraceae</taxon>
        <taxon>Brachyspira</taxon>
    </lineage>
</organism>
<evidence type="ECO:0000313" key="2">
    <source>
        <dbReference type="Proteomes" id="UP001175147"/>
    </source>
</evidence>